<accession>A0ABS5QE96</accession>
<reference evidence="1 2" key="1">
    <citation type="submission" date="2021-05" db="EMBL/GenBank/DDBJ databases">
        <title>Roseococcus sp. XZZS9, whole genome shotgun sequencing project.</title>
        <authorList>
            <person name="Zhao G."/>
            <person name="Shen L."/>
        </authorList>
    </citation>
    <scope>NUCLEOTIDE SEQUENCE [LARGE SCALE GENOMIC DNA]</scope>
    <source>
        <strain evidence="1 2">XZZS9</strain>
    </source>
</reference>
<dbReference type="InterPro" id="IPR010144">
    <property type="entry name" value="CRISPR-assoc_prot_Csd1-typ"/>
</dbReference>
<evidence type="ECO:0000313" key="1">
    <source>
        <dbReference type="EMBL" id="MBS7811798.1"/>
    </source>
</evidence>
<sequence>MSLLQALDGYYGRMAARGEAEAPGYSREKISFAIMLSPEGDPVQVVDLREQSGKKLVPRLMTVPAAGKRTAGIMPNCLWDKSAYVLGRTAGEGRRTAEEHAAFREAHLKLLAGTNDEGLLALRRFLEGWTPDRFDAEPFKPEMLDANIVFRLSGGGYLHDREAAQRLIGRPVADGRPPAFCLVTGEEAPAQRLHPTIKGVEGAQSSGAALVSFNLEAFTSYGKEQGDNAPTSEIAAFRYGAALNRMLDRASPNRLPRPIGDASVIFWADASEEVAKPIEDAFADFFSPPTPEASTGNLERDEQQAALVRDELQWVLDGRPYREGGPRLEPGVRFNILGLSPNAARLSVRFWMQGRFEVFAKRLAEHYDDLSIEPTPWRAAPPAIQRLLVRTTAAQEKFENIPPQLAGEVTRAILTGGNYPRPLLAAALMRLRAGDDPSTGWHAAAIRAVLAREGRKHRREIPPVSLNREEPNAAYQLGRMFAMAEIAQRMALGKVNATIRDRYFGAASATPAGVFPLLLRGMQNHLAKLRKDGKGGFIERELDQIAEQLPSALPRSLRLEEQGRFVIGYYHQRRARVAGKPVEELEAAETPEGGETNV</sequence>
<dbReference type="NCBIfam" id="TIGR01863">
    <property type="entry name" value="cas_Csd1"/>
    <property type="match status" value="1"/>
</dbReference>
<dbReference type="CDD" id="cd09757">
    <property type="entry name" value="Cas8c_I-C"/>
    <property type="match status" value="1"/>
</dbReference>
<organism evidence="1 2">
    <name type="scientific">Roseococcus pinisoli</name>
    <dbReference type="NCBI Taxonomy" id="2835040"/>
    <lineage>
        <taxon>Bacteria</taxon>
        <taxon>Pseudomonadati</taxon>
        <taxon>Pseudomonadota</taxon>
        <taxon>Alphaproteobacteria</taxon>
        <taxon>Acetobacterales</taxon>
        <taxon>Roseomonadaceae</taxon>
        <taxon>Roseococcus</taxon>
    </lineage>
</organism>
<evidence type="ECO:0000313" key="2">
    <source>
        <dbReference type="Proteomes" id="UP000766336"/>
    </source>
</evidence>
<protein>
    <submittedName>
        <fullName evidence="1">Type I-C CRISPR-associated protein Cas8c/Csd1</fullName>
    </submittedName>
</protein>
<comment type="caution">
    <text evidence="1">The sequence shown here is derived from an EMBL/GenBank/DDBJ whole genome shotgun (WGS) entry which is preliminary data.</text>
</comment>
<proteinExistence type="predicted"/>
<dbReference type="EMBL" id="JAHCDA010000002">
    <property type="protein sequence ID" value="MBS7811798.1"/>
    <property type="molecule type" value="Genomic_DNA"/>
</dbReference>
<dbReference type="Proteomes" id="UP000766336">
    <property type="component" value="Unassembled WGS sequence"/>
</dbReference>
<dbReference type="Pfam" id="PF09709">
    <property type="entry name" value="Cas_Csd1"/>
    <property type="match status" value="1"/>
</dbReference>
<name>A0ABS5QE96_9PROT</name>
<gene>
    <name evidence="1" type="primary">cas8c</name>
    <name evidence="1" type="ORF">KHU32_12690</name>
</gene>
<keyword evidence="2" id="KW-1185">Reference proteome</keyword>
<dbReference type="RefSeq" id="WP_213670447.1">
    <property type="nucleotide sequence ID" value="NZ_JAHCDA010000002.1"/>
</dbReference>